<dbReference type="CDD" id="cd00130">
    <property type="entry name" value="PAS"/>
    <property type="match status" value="1"/>
</dbReference>
<dbReference type="InterPro" id="IPR035965">
    <property type="entry name" value="PAS-like_dom_sf"/>
</dbReference>
<dbReference type="CDD" id="cd14809">
    <property type="entry name" value="bZIP_AUREO-like"/>
    <property type="match status" value="1"/>
</dbReference>
<dbReference type="PANTHER" id="PTHR47429">
    <property type="entry name" value="PROTEIN TWIN LOV 1"/>
    <property type="match status" value="1"/>
</dbReference>
<dbReference type="PROSITE" id="PS50217">
    <property type="entry name" value="BZIP"/>
    <property type="match status" value="1"/>
</dbReference>
<feature type="domain" description="BZIP" evidence="6">
    <location>
        <begin position="83"/>
        <end position="130"/>
    </location>
</feature>
<evidence type="ECO:0000256" key="4">
    <source>
        <dbReference type="SAM" id="MobiDB-lite"/>
    </source>
</evidence>
<evidence type="ECO:0008006" key="9">
    <source>
        <dbReference type="Google" id="ProtNLM"/>
    </source>
</evidence>
<dbReference type="Pfam" id="PF13426">
    <property type="entry name" value="PAS_9"/>
    <property type="match status" value="1"/>
</dbReference>
<organism evidence="7 8">
    <name type="scientific">Tetraparma gracilis</name>
    <dbReference type="NCBI Taxonomy" id="2962635"/>
    <lineage>
        <taxon>Eukaryota</taxon>
        <taxon>Sar</taxon>
        <taxon>Stramenopiles</taxon>
        <taxon>Ochrophyta</taxon>
        <taxon>Bolidophyceae</taxon>
        <taxon>Parmales</taxon>
        <taxon>Triparmaceae</taxon>
        <taxon>Tetraparma</taxon>
    </lineage>
</organism>
<dbReference type="InterPro" id="IPR004827">
    <property type="entry name" value="bZIP"/>
</dbReference>
<evidence type="ECO:0000313" key="7">
    <source>
        <dbReference type="EMBL" id="GMI39528.1"/>
    </source>
</evidence>
<keyword evidence="2" id="KW-0288">FMN</keyword>
<name>A0ABQ6N383_9STRA</name>
<dbReference type="Gene3D" id="1.20.5.170">
    <property type="match status" value="1"/>
</dbReference>
<keyword evidence="8" id="KW-1185">Reference proteome</keyword>
<evidence type="ECO:0000256" key="2">
    <source>
        <dbReference type="ARBA" id="ARBA00022643"/>
    </source>
</evidence>
<keyword evidence="3" id="KW-0157">Chromophore</keyword>
<comment type="caution">
    <text evidence="7">The sequence shown here is derived from an EMBL/GenBank/DDBJ whole genome shotgun (WGS) entry which is preliminary data.</text>
</comment>
<gene>
    <name evidence="7" type="ORF">TeGR_g14537</name>
</gene>
<dbReference type="SUPFAM" id="SSF55785">
    <property type="entry name" value="PYP-like sensor domain (PAS domain)"/>
    <property type="match status" value="1"/>
</dbReference>
<dbReference type="InterPro" id="IPR046347">
    <property type="entry name" value="bZIP_sf"/>
</dbReference>
<reference evidence="7 8" key="1">
    <citation type="journal article" date="2023" name="Commun. Biol.">
        <title>Genome analysis of Parmales, the sister group of diatoms, reveals the evolutionary specialization of diatoms from phago-mixotrophs to photoautotrophs.</title>
        <authorList>
            <person name="Ban H."/>
            <person name="Sato S."/>
            <person name="Yoshikawa S."/>
            <person name="Yamada K."/>
            <person name="Nakamura Y."/>
            <person name="Ichinomiya M."/>
            <person name="Sato N."/>
            <person name="Blanc-Mathieu R."/>
            <person name="Endo H."/>
            <person name="Kuwata A."/>
            <person name="Ogata H."/>
        </authorList>
    </citation>
    <scope>NUCLEOTIDE SEQUENCE [LARGE SCALE GENOMIC DNA]</scope>
</reference>
<evidence type="ECO:0000313" key="8">
    <source>
        <dbReference type="Proteomes" id="UP001165060"/>
    </source>
</evidence>
<dbReference type="SUPFAM" id="SSF57959">
    <property type="entry name" value="Leucine zipper domain"/>
    <property type="match status" value="1"/>
</dbReference>
<evidence type="ECO:0000256" key="3">
    <source>
        <dbReference type="ARBA" id="ARBA00022991"/>
    </source>
</evidence>
<dbReference type="PANTHER" id="PTHR47429:SF2">
    <property type="entry name" value="PROTEIN TWIN LOV 1"/>
    <property type="match status" value="1"/>
</dbReference>
<dbReference type="PROSITE" id="PS50112">
    <property type="entry name" value="PAS"/>
    <property type="match status" value="1"/>
</dbReference>
<evidence type="ECO:0000259" key="6">
    <source>
        <dbReference type="PROSITE" id="PS50217"/>
    </source>
</evidence>
<feature type="region of interest" description="Disordered" evidence="4">
    <location>
        <begin position="126"/>
        <end position="162"/>
    </location>
</feature>
<feature type="compositionally biased region" description="Basic and acidic residues" evidence="4">
    <location>
        <begin position="75"/>
        <end position="94"/>
    </location>
</feature>
<sequence>MSSNPPLFPSSSSLPSSADDIFSDVFFTPAGDAVFVDPSAAPLPGSDALDDVIVGGGNGGGRLGFAAAPTKKRPRGADRKMSEQQKVERRERNREHAKRSRIRKKFLLESLQRSVDRLREENGRLREAIETHVGPGKGGEPEAADPGIIAPGPAGPGGRKPTVLDDPDFSFIRALQTAQQNFVVTDPGLPDNPIVYATQGFLTLTGYTLPQVLGRNCRFLQGPDTDPRSVEKIRKAIEVGSDMSMCLLNYRVDGTTFWNQRAAQVEVGTGL</sequence>
<dbReference type="EMBL" id="BRYB01000879">
    <property type="protein sequence ID" value="GMI39528.1"/>
    <property type="molecule type" value="Genomic_DNA"/>
</dbReference>
<evidence type="ECO:0000256" key="1">
    <source>
        <dbReference type="ARBA" id="ARBA00022630"/>
    </source>
</evidence>
<feature type="region of interest" description="Disordered" evidence="4">
    <location>
        <begin position="58"/>
        <end position="99"/>
    </location>
</feature>
<feature type="domain" description="PAS" evidence="5">
    <location>
        <begin position="182"/>
        <end position="240"/>
    </location>
</feature>
<dbReference type="Gene3D" id="3.30.450.20">
    <property type="entry name" value="PAS domain"/>
    <property type="match status" value="1"/>
</dbReference>
<dbReference type="Pfam" id="PF07716">
    <property type="entry name" value="bZIP_2"/>
    <property type="match status" value="1"/>
</dbReference>
<evidence type="ECO:0000259" key="5">
    <source>
        <dbReference type="PROSITE" id="PS50112"/>
    </source>
</evidence>
<dbReference type="Proteomes" id="UP001165060">
    <property type="component" value="Unassembled WGS sequence"/>
</dbReference>
<keyword evidence="1" id="KW-0285">Flavoprotein</keyword>
<proteinExistence type="predicted"/>
<protein>
    <recommendedName>
        <fullName evidence="9">LOV domain-containing protein</fullName>
    </recommendedName>
</protein>
<dbReference type="InterPro" id="IPR000014">
    <property type="entry name" value="PAS"/>
</dbReference>
<accession>A0ABQ6N383</accession>